<dbReference type="NCBIfam" id="TIGR02485">
    <property type="entry name" value="CobZ_N-term"/>
    <property type="match status" value="1"/>
</dbReference>
<dbReference type="InterPro" id="IPR036188">
    <property type="entry name" value="FAD/NAD-bd_sf"/>
</dbReference>
<dbReference type="Pfam" id="PF00890">
    <property type="entry name" value="FAD_binding_2"/>
    <property type="match status" value="1"/>
</dbReference>
<dbReference type="SUPFAM" id="SSF56425">
    <property type="entry name" value="Succinate dehydrogenase/fumarate reductase flavoprotein, catalytic domain"/>
    <property type="match status" value="1"/>
</dbReference>
<dbReference type="SUPFAM" id="SSF51905">
    <property type="entry name" value="FAD/NAD(P)-binding domain"/>
    <property type="match status" value="1"/>
</dbReference>
<dbReference type="NCBIfam" id="NF006130">
    <property type="entry name" value="PRK08274.1"/>
    <property type="match status" value="1"/>
</dbReference>
<dbReference type="InterPro" id="IPR050315">
    <property type="entry name" value="FAD-oxidoreductase_2"/>
</dbReference>
<dbReference type="InterPro" id="IPR003953">
    <property type="entry name" value="FAD-dep_OxRdtase_2_FAD-bd"/>
</dbReference>
<evidence type="ECO:0000313" key="6">
    <source>
        <dbReference type="EMBL" id="SEP16386.1"/>
    </source>
</evidence>
<evidence type="ECO:0000256" key="4">
    <source>
        <dbReference type="ARBA" id="ARBA00023002"/>
    </source>
</evidence>
<evidence type="ECO:0000256" key="3">
    <source>
        <dbReference type="ARBA" id="ARBA00022827"/>
    </source>
</evidence>
<keyword evidence="2" id="KW-0285">Flavoprotein</keyword>
<dbReference type="Gene3D" id="3.50.50.60">
    <property type="entry name" value="FAD/NAD(P)-binding domain"/>
    <property type="match status" value="1"/>
</dbReference>
<dbReference type="AlphaFoldDB" id="A0A1H8VLW2"/>
<evidence type="ECO:0000259" key="5">
    <source>
        <dbReference type="Pfam" id="PF00890"/>
    </source>
</evidence>
<keyword evidence="7" id="KW-1185">Reference proteome</keyword>
<dbReference type="InterPro" id="IPR027477">
    <property type="entry name" value="Succ_DH/fumarate_Rdtase_cat_sf"/>
</dbReference>
<dbReference type="PANTHER" id="PTHR43400">
    <property type="entry name" value="FUMARATE REDUCTASE"/>
    <property type="match status" value="1"/>
</dbReference>
<dbReference type="InterPro" id="IPR012831">
    <property type="entry name" value="CobZ"/>
</dbReference>
<dbReference type="EMBL" id="FODT01000009">
    <property type="protein sequence ID" value="SEP16386.1"/>
    <property type="molecule type" value="Genomic_DNA"/>
</dbReference>
<reference evidence="7" key="1">
    <citation type="submission" date="2016-10" db="EMBL/GenBank/DDBJ databases">
        <authorList>
            <person name="Varghese N."/>
            <person name="Submissions S."/>
        </authorList>
    </citation>
    <scope>NUCLEOTIDE SEQUENCE [LARGE SCALE GENOMIC DNA]</scope>
    <source>
        <strain evidence="7">DSM 123</strain>
    </source>
</reference>
<dbReference type="RefSeq" id="WP_244526093.1">
    <property type="nucleotide sequence ID" value="NZ_FODT01000009.1"/>
</dbReference>
<organism evidence="6 7">
    <name type="scientific">Rhodopseudomonas pseudopalustris</name>
    <dbReference type="NCBI Taxonomy" id="1513892"/>
    <lineage>
        <taxon>Bacteria</taxon>
        <taxon>Pseudomonadati</taxon>
        <taxon>Pseudomonadota</taxon>
        <taxon>Alphaproteobacteria</taxon>
        <taxon>Hyphomicrobiales</taxon>
        <taxon>Nitrobacteraceae</taxon>
        <taxon>Rhodopseudomonas</taxon>
    </lineage>
</organism>
<evidence type="ECO:0000313" key="7">
    <source>
        <dbReference type="Proteomes" id="UP000199615"/>
    </source>
</evidence>
<accession>A0A1H8VLW2</accession>
<comment type="cofactor">
    <cofactor evidence="1">
        <name>FAD</name>
        <dbReference type="ChEBI" id="CHEBI:57692"/>
    </cofactor>
</comment>
<dbReference type="Gene3D" id="3.90.700.10">
    <property type="entry name" value="Succinate dehydrogenase/fumarate reductase flavoprotein, catalytic domain"/>
    <property type="match status" value="1"/>
</dbReference>
<evidence type="ECO:0000256" key="2">
    <source>
        <dbReference type="ARBA" id="ARBA00022630"/>
    </source>
</evidence>
<dbReference type="GO" id="GO:0016491">
    <property type="term" value="F:oxidoreductase activity"/>
    <property type="evidence" value="ECO:0007669"/>
    <property type="project" value="UniProtKB-KW"/>
</dbReference>
<gene>
    <name evidence="6" type="ORF">SAMN05444123_10972</name>
</gene>
<proteinExistence type="predicted"/>
<sequence>MLWDVTVIGGGIAGLSAAIAARRSGASVRLLEAAPQSLRGGNARHGRNFRLMHASPLCYVPDRYDANEFLDELHGVTGAGTDPSLAQLLIDGSETIAPWLIGNGVHLQPPGTGVMPYSRRTAFPLGGGKAMMNALYATAAKLGVVISYDSEARALVRKGRPGWTIEACSNATCETIEARSVIACAGGAGADPDWLRTHFGIAAEGMMIRGVPYANGRILTLLIDSGACPVGDPATGHIVPVDARGPRMDGGIVTRITAIPYGLVVDRSGRRVDVTDAGAQPTHYAKWGPRIAACADQLAFLILDARGMARAAPSAFPPITAQSRADLAVALGLDPVAFAGSVDGFNAVPPPSARPIVAPPLAAYPMRPGLTFVHYGIKVDDTMRVVQADGSRHDNLFAAGMIMTANVLRRGYLAGLGITLSAVFGRRAGEEAARYVTG</sequence>
<dbReference type="PANTHER" id="PTHR43400:SF7">
    <property type="entry name" value="FAD-DEPENDENT OXIDOREDUCTASE 2 FAD BINDING DOMAIN-CONTAINING PROTEIN"/>
    <property type="match status" value="1"/>
</dbReference>
<name>A0A1H8VLW2_9BRAD</name>
<evidence type="ECO:0000256" key="1">
    <source>
        <dbReference type="ARBA" id="ARBA00001974"/>
    </source>
</evidence>
<feature type="domain" description="FAD-dependent oxidoreductase 2 FAD-binding" evidence="5">
    <location>
        <begin position="4"/>
        <end position="405"/>
    </location>
</feature>
<keyword evidence="4" id="KW-0560">Oxidoreductase</keyword>
<protein>
    <submittedName>
        <fullName evidence="6">Tricarballylate dehydrogenase</fullName>
    </submittedName>
</protein>
<dbReference type="Proteomes" id="UP000199615">
    <property type="component" value="Unassembled WGS sequence"/>
</dbReference>
<keyword evidence="3" id="KW-0274">FAD</keyword>